<dbReference type="AlphaFoldDB" id="A0A016WJM5"/>
<sequence length="103" mass="11078">MHAARYNNASKKLCTKDGYLLPTGHLQTEDVETGVNNECGQIPFDREKAAMVRLPPENLNGRIQPFVCSTTSANLLLIIAGETTTAEKAMESGKLAGSDDVVV</sequence>
<evidence type="ECO:0000313" key="2">
    <source>
        <dbReference type="Proteomes" id="UP000024635"/>
    </source>
</evidence>
<keyword evidence="2" id="KW-1185">Reference proteome</keyword>
<dbReference type="EMBL" id="JARK01000238">
    <property type="protein sequence ID" value="EYC39850.1"/>
    <property type="molecule type" value="Genomic_DNA"/>
</dbReference>
<proteinExistence type="predicted"/>
<accession>A0A016WJM5</accession>
<comment type="caution">
    <text evidence="1">The sequence shown here is derived from an EMBL/GenBank/DDBJ whole genome shotgun (WGS) entry which is preliminary data.</text>
</comment>
<gene>
    <name evidence="1" type="primary">Acey_s0638.g967</name>
    <name evidence="1" type="ORF">Y032_0638g967</name>
</gene>
<evidence type="ECO:0000313" key="1">
    <source>
        <dbReference type="EMBL" id="EYC39850.1"/>
    </source>
</evidence>
<dbReference type="Proteomes" id="UP000024635">
    <property type="component" value="Unassembled WGS sequence"/>
</dbReference>
<protein>
    <submittedName>
        <fullName evidence="1">Uncharacterized protein</fullName>
    </submittedName>
</protein>
<reference evidence="2" key="1">
    <citation type="journal article" date="2015" name="Nat. Genet.">
        <title>The genome and transcriptome of the zoonotic hookworm Ancylostoma ceylanicum identify infection-specific gene families.</title>
        <authorList>
            <person name="Schwarz E.M."/>
            <person name="Hu Y."/>
            <person name="Antoshechkin I."/>
            <person name="Miller M.M."/>
            <person name="Sternberg P.W."/>
            <person name="Aroian R.V."/>
        </authorList>
    </citation>
    <scope>NUCLEOTIDE SEQUENCE</scope>
    <source>
        <strain evidence="2">HY135</strain>
    </source>
</reference>
<name>A0A016WJM5_9BILA</name>
<organism evidence="1 2">
    <name type="scientific">Ancylostoma ceylanicum</name>
    <dbReference type="NCBI Taxonomy" id="53326"/>
    <lineage>
        <taxon>Eukaryota</taxon>
        <taxon>Metazoa</taxon>
        <taxon>Ecdysozoa</taxon>
        <taxon>Nematoda</taxon>
        <taxon>Chromadorea</taxon>
        <taxon>Rhabditida</taxon>
        <taxon>Rhabditina</taxon>
        <taxon>Rhabditomorpha</taxon>
        <taxon>Strongyloidea</taxon>
        <taxon>Ancylostomatidae</taxon>
        <taxon>Ancylostomatinae</taxon>
        <taxon>Ancylostoma</taxon>
    </lineage>
</organism>